<dbReference type="STRING" id="1688.BCUN_0554"/>
<organism evidence="1 2">
    <name type="scientific">Bifidobacterium cuniculi</name>
    <dbReference type="NCBI Taxonomy" id="1688"/>
    <lineage>
        <taxon>Bacteria</taxon>
        <taxon>Bacillati</taxon>
        <taxon>Actinomycetota</taxon>
        <taxon>Actinomycetes</taxon>
        <taxon>Bifidobacteriales</taxon>
        <taxon>Bifidobacteriaceae</taxon>
        <taxon>Bifidobacterium</taxon>
    </lineage>
</organism>
<protein>
    <submittedName>
        <fullName evidence="1">Uncharacterized protein</fullName>
    </submittedName>
</protein>
<dbReference type="EMBL" id="JGYV01000001">
    <property type="protein sequence ID" value="KFI66052.1"/>
    <property type="molecule type" value="Genomic_DNA"/>
</dbReference>
<comment type="caution">
    <text evidence="1">The sequence shown here is derived from an EMBL/GenBank/DDBJ whole genome shotgun (WGS) entry which is preliminary data.</text>
</comment>
<evidence type="ECO:0000313" key="1">
    <source>
        <dbReference type="EMBL" id="KFI66052.1"/>
    </source>
</evidence>
<dbReference type="OrthoDB" id="10014841at2"/>
<reference evidence="1 2" key="1">
    <citation type="submission" date="2014-03" db="EMBL/GenBank/DDBJ databases">
        <title>Genomics of Bifidobacteria.</title>
        <authorList>
            <person name="Ventura M."/>
            <person name="Milani C."/>
            <person name="Lugli G.A."/>
        </authorList>
    </citation>
    <scope>NUCLEOTIDE SEQUENCE [LARGE SCALE GENOMIC DNA]</scope>
    <source>
        <strain evidence="1 2">LMG 10738</strain>
    </source>
</reference>
<accession>A0A087B4V2</accession>
<dbReference type="eggNOG" id="ENOG50326F3">
    <property type="taxonomic scope" value="Bacteria"/>
</dbReference>
<dbReference type="RefSeq" id="WP_033515403.1">
    <property type="nucleotide sequence ID" value="NZ_JGYV01000001.1"/>
</dbReference>
<gene>
    <name evidence="1" type="ORF">BCUN_0554</name>
</gene>
<name>A0A087B4V2_9BIFI</name>
<dbReference type="AlphaFoldDB" id="A0A087B4V2"/>
<dbReference type="Proteomes" id="UP000029067">
    <property type="component" value="Unassembled WGS sequence"/>
</dbReference>
<proteinExistence type="predicted"/>
<keyword evidence="2" id="KW-1185">Reference proteome</keyword>
<sequence>MDVLDNTSALWCTNPVPLHDGMEDLYHTWFAESAGQADGQTVSVQPWSPMPCPTPWANTMDTVTNMYLGLPMIWLPQEVWARYGTETNAAWHMRMMLTLTILNQVDVADHGQLTYQLMDTIPTNPDRLAAMALSAATGEGSEDADQCRQTAAAWVDVAWPDGYPLAMLCALARDLVPVCEYGSAVLSAYTAVAYATVGADGQRYAVRMLRTLRDVYPQVFTPDALTPQAVTGWYRAHRQQAVDMMNVLADLNLEHRDMATTVANLLA</sequence>
<evidence type="ECO:0000313" key="2">
    <source>
        <dbReference type="Proteomes" id="UP000029067"/>
    </source>
</evidence>